<reference evidence="1" key="1">
    <citation type="submission" date="2021-06" db="EMBL/GenBank/DDBJ databases">
        <authorList>
            <person name="Kallberg Y."/>
            <person name="Tangrot J."/>
            <person name="Rosling A."/>
        </authorList>
    </citation>
    <scope>NUCLEOTIDE SEQUENCE</scope>
    <source>
        <strain evidence="1">CL356</strain>
    </source>
</reference>
<gene>
    <name evidence="1" type="ORF">ACOLOM_LOCUS899</name>
</gene>
<sequence length="235" mass="26852">MEMAEFGSEDNIPKRNPYLDATIRQYPPLSTARNDYDLPPPYSEMLGQSKIHELRRNASWQAYKEGQKFNRDNPPFEILPPDDHIEYIVTSGGPKAWRILLEESIRHNNLANVLENGLVVQFNGKSDKMVQTNYPFFRPYEGVVSMTDYGGKPYSEKWGKVGDVLGCGYYPQTGIVFFTKNGQRLDNAYMGMKHVWFPTVGVEDEHKIEFNFGGGEKEFQYEEARGTSAAVNNLC</sequence>
<dbReference type="Proteomes" id="UP000789525">
    <property type="component" value="Unassembled WGS sequence"/>
</dbReference>
<name>A0ACA9K657_9GLOM</name>
<keyword evidence="2" id="KW-1185">Reference proteome</keyword>
<proteinExistence type="predicted"/>
<protein>
    <submittedName>
        <fullName evidence="1">211_t:CDS:1</fullName>
    </submittedName>
</protein>
<evidence type="ECO:0000313" key="2">
    <source>
        <dbReference type="Proteomes" id="UP000789525"/>
    </source>
</evidence>
<dbReference type="EMBL" id="CAJVPT010000985">
    <property type="protein sequence ID" value="CAG8454333.1"/>
    <property type="molecule type" value="Genomic_DNA"/>
</dbReference>
<comment type="caution">
    <text evidence="1">The sequence shown here is derived from an EMBL/GenBank/DDBJ whole genome shotgun (WGS) entry which is preliminary data.</text>
</comment>
<accession>A0ACA9K657</accession>
<organism evidence="1 2">
    <name type="scientific">Acaulospora colombiana</name>
    <dbReference type="NCBI Taxonomy" id="27376"/>
    <lineage>
        <taxon>Eukaryota</taxon>
        <taxon>Fungi</taxon>
        <taxon>Fungi incertae sedis</taxon>
        <taxon>Mucoromycota</taxon>
        <taxon>Glomeromycotina</taxon>
        <taxon>Glomeromycetes</taxon>
        <taxon>Diversisporales</taxon>
        <taxon>Acaulosporaceae</taxon>
        <taxon>Acaulospora</taxon>
    </lineage>
</organism>
<evidence type="ECO:0000313" key="1">
    <source>
        <dbReference type="EMBL" id="CAG8454333.1"/>
    </source>
</evidence>